<protein>
    <submittedName>
        <fullName evidence="1">Uncharacterized protein</fullName>
    </submittedName>
</protein>
<reference evidence="1" key="1">
    <citation type="submission" date="2018-02" db="EMBL/GenBank/DDBJ databases">
        <title>The genomes of Aspergillus section Nigri reveals drivers in fungal speciation.</title>
        <authorList>
            <consortium name="DOE Joint Genome Institute"/>
            <person name="Vesth T.C."/>
            <person name="Nybo J."/>
            <person name="Theobald S."/>
            <person name="Brandl J."/>
            <person name="Frisvad J.C."/>
            <person name="Nielsen K.F."/>
            <person name="Lyhne E.K."/>
            <person name="Kogle M.E."/>
            <person name="Kuo A."/>
            <person name="Riley R."/>
            <person name="Clum A."/>
            <person name="Nolan M."/>
            <person name="Lipzen A."/>
            <person name="Salamov A."/>
            <person name="Henrissat B."/>
            <person name="Wiebenga A."/>
            <person name="De vries R.P."/>
            <person name="Grigoriev I.V."/>
            <person name="Mortensen U.H."/>
            <person name="Andersen M.R."/>
            <person name="Baker S.E."/>
        </authorList>
    </citation>
    <scope>NUCLEOTIDE SEQUENCE</scope>
    <source>
        <strain evidence="1">CBS 621.78</strain>
    </source>
</reference>
<dbReference type="EMBL" id="KZ825325">
    <property type="protein sequence ID" value="RAH48289.1"/>
    <property type="molecule type" value="Genomic_DNA"/>
</dbReference>
<organism evidence="1 2">
    <name type="scientific">Aspergillus brunneoviolaceus CBS 621.78</name>
    <dbReference type="NCBI Taxonomy" id="1450534"/>
    <lineage>
        <taxon>Eukaryota</taxon>
        <taxon>Fungi</taxon>
        <taxon>Dikarya</taxon>
        <taxon>Ascomycota</taxon>
        <taxon>Pezizomycotina</taxon>
        <taxon>Eurotiomycetes</taxon>
        <taxon>Eurotiomycetidae</taxon>
        <taxon>Eurotiales</taxon>
        <taxon>Aspergillaceae</taxon>
        <taxon>Aspergillus</taxon>
        <taxon>Aspergillus subgen. Circumdati</taxon>
    </lineage>
</organism>
<evidence type="ECO:0000313" key="2">
    <source>
        <dbReference type="Proteomes" id="UP000249057"/>
    </source>
</evidence>
<name>A0ACD1GGP7_9EURO</name>
<evidence type="ECO:0000313" key="1">
    <source>
        <dbReference type="EMBL" id="RAH48289.1"/>
    </source>
</evidence>
<gene>
    <name evidence="1" type="ORF">BO95DRAFT_440627</name>
</gene>
<proteinExistence type="predicted"/>
<sequence length="80" mass="8247">MPQEKEGVKVAVVPVLVPVPVPVLVQGAPHPPANGLSSKDFHESGPTVGIGGRANRILSASSRLNIFVQSLFVVAPSAVQ</sequence>
<keyword evidence="2" id="KW-1185">Reference proteome</keyword>
<dbReference type="Proteomes" id="UP000249057">
    <property type="component" value="Unassembled WGS sequence"/>
</dbReference>
<accession>A0ACD1GGP7</accession>